<reference evidence="7" key="1">
    <citation type="submission" date="2024-02" db="EMBL/GenBank/DDBJ databases">
        <authorList>
            <consortium name="ELIXIR-Norway"/>
            <consortium name="Elixir Norway"/>
        </authorList>
    </citation>
    <scope>NUCLEOTIDE SEQUENCE</scope>
</reference>
<evidence type="ECO:0000313" key="8">
    <source>
        <dbReference type="Proteomes" id="UP001497512"/>
    </source>
</evidence>
<protein>
    <recommendedName>
        <fullName evidence="4">Cilia- and flagella-associated protein 299</fullName>
    </recommendedName>
</protein>
<dbReference type="InterPro" id="IPR027887">
    <property type="entry name" value="DUF4464"/>
</dbReference>
<name>A0ABP0TM22_9BRYO</name>
<keyword evidence="5" id="KW-0963">Cytoplasm</keyword>
<keyword evidence="8" id="KW-1185">Reference proteome</keyword>
<evidence type="ECO:0000313" key="7">
    <source>
        <dbReference type="EMBL" id="CAK9199553.1"/>
    </source>
</evidence>
<comment type="subcellular location">
    <subcellularLocation>
        <location evidence="3">Cytoplasm</location>
    </subcellularLocation>
    <subcellularLocation>
        <location evidence="2">Nucleus</location>
    </subcellularLocation>
</comment>
<dbReference type="PANTHER" id="PTHR33588">
    <property type="entry name" value="CILIA- AND FLAGELLA-ASSOCIATED PROTEIN 299"/>
    <property type="match status" value="1"/>
</dbReference>
<organism evidence="7 8">
    <name type="scientific">Sphagnum troendelagicum</name>
    <dbReference type="NCBI Taxonomy" id="128251"/>
    <lineage>
        <taxon>Eukaryota</taxon>
        <taxon>Viridiplantae</taxon>
        <taxon>Streptophyta</taxon>
        <taxon>Embryophyta</taxon>
        <taxon>Bryophyta</taxon>
        <taxon>Sphagnophytina</taxon>
        <taxon>Sphagnopsida</taxon>
        <taxon>Sphagnales</taxon>
        <taxon>Sphagnaceae</taxon>
        <taxon>Sphagnum</taxon>
    </lineage>
</organism>
<gene>
    <name evidence="7" type="ORF">CSSPTR1EN2_LOCUS4994</name>
</gene>
<proteinExistence type="predicted"/>
<keyword evidence="6" id="KW-0539">Nucleus</keyword>
<dbReference type="Pfam" id="PF14713">
    <property type="entry name" value="DUF4464"/>
    <property type="match status" value="1"/>
</dbReference>
<evidence type="ECO:0000256" key="3">
    <source>
        <dbReference type="ARBA" id="ARBA00004496"/>
    </source>
</evidence>
<accession>A0ABP0TM22</accession>
<sequence length="246" mass="28098">MKKIGGPKAQEFPAFTATAGAAIVNEFDTYEDYLDSQITPTDLFYLEDLELARQLVEMGYRSNAEIMSRFDFGQFKEIVESARMAAMQKVPKKHFSSGKDVSGYPFLLALQEREKPVRDGKLATVIFIRDFNSKGHEISGYIDYAERMRTDDLEPVFLHKSRFLPKEFDLSYYNWETKIAISNTTANWQVIAENETGVVLKNKKDRKVLNVNPTAGLPGDNSTRTSINSGEYKQIVIFDHVTRRKL</sequence>
<comment type="function">
    <text evidence="1">May be involved in spermatogenesis.</text>
</comment>
<evidence type="ECO:0000256" key="1">
    <source>
        <dbReference type="ARBA" id="ARBA00003056"/>
    </source>
</evidence>
<dbReference type="Proteomes" id="UP001497512">
    <property type="component" value="Chromosome 12"/>
</dbReference>
<dbReference type="EMBL" id="OZ019904">
    <property type="protein sequence ID" value="CAK9199553.1"/>
    <property type="molecule type" value="Genomic_DNA"/>
</dbReference>
<evidence type="ECO:0000256" key="6">
    <source>
        <dbReference type="ARBA" id="ARBA00023242"/>
    </source>
</evidence>
<evidence type="ECO:0000256" key="5">
    <source>
        <dbReference type="ARBA" id="ARBA00022490"/>
    </source>
</evidence>
<dbReference type="PANTHER" id="PTHR33588:SF1">
    <property type="entry name" value="CILIA- AND FLAGELLA-ASSOCIATED PROTEIN 299"/>
    <property type="match status" value="1"/>
</dbReference>
<evidence type="ECO:0000256" key="2">
    <source>
        <dbReference type="ARBA" id="ARBA00004123"/>
    </source>
</evidence>
<evidence type="ECO:0000256" key="4">
    <source>
        <dbReference type="ARBA" id="ARBA00021436"/>
    </source>
</evidence>